<evidence type="ECO:0000313" key="4">
    <source>
        <dbReference type="Proteomes" id="UP001226691"/>
    </source>
</evidence>
<comment type="caution">
    <text evidence="3">The sequence shown here is derived from an EMBL/GenBank/DDBJ whole genome shotgun (WGS) entry which is preliminary data.</text>
</comment>
<evidence type="ECO:0000313" key="3">
    <source>
        <dbReference type="EMBL" id="MDQ1123879.1"/>
    </source>
</evidence>
<organism evidence="3 4">
    <name type="scientific">Microbacterium trichothecenolyticum</name>
    <name type="common">Aureobacterium trichothecenolyticum</name>
    <dbReference type="NCBI Taxonomy" id="69370"/>
    <lineage>
        <taxon>Bacteria</taxon>
        <taxon>Bacillati</taxon>
        <taxon>Actinomycetota</taxon>
        <taxon>Actinomycetes</taxon>
        <taxon>Micrococcales</taxon>
        <taxon>Microbacteriaceae</taxon>
        <taxon>Microbacterium</taxon>
    </lineage>
</organism>
<evidence type="ECO:0000259" key="2">
    <source>
        <dbReference type="Pfam" id="PF07364"/>
    </source>
</evidence>
<protein>
    <recommendedName>
        <fullName evidence="2">Microcystin LR degradation protein MlrC N-terminal domain-containing protein</fullName>
    </recommendedName>
</protein>
<feature type="domain" description="Microcystin LR degradation protein MlrC N-terminal" evidence="2">
    <location>
        <begin position="7"/>
        <end position="147"/>
    </location>
</feature>
<proteinExistence type="predicted"/>
<feature type="compositionally biased region" description="Basic and acidic residues" evidence="1">
    <location>
        <begin position="168"/>
        <end position="181"/>
    </location>
</feature>
<accession>A0ABU0TW46</accession>
<keyword evidence="4" id="KW-1185">Reference proteome</keyword>
<gene>
    <name evidence="3" type="ORF">QE412_002452</name>
</gene>
<dbReference type="Proteomes" id="UP001226691">
    <property type="component" value="Unassembled WGS sequence"/>
</dbReference>
<dbReference type="Pfam" id="PF07364">
    <property type="entry name" value="DUF1485"/>
    <property type="match status" value="1"/>
</dbReference>
<feature type="region of interest" description="Disordered" evidence="1">
    <location>
        <begin position="238"/>
        <end position="260"/>
    </location>
</feature>
<evidence type="ECO:0000256" key="1">
    <source>
        <dbReference type="SAM" id="MobiDB-lite"/>
    </source>
</evidence>
<dbReference type="EMBL" id="JAUTBF010000001">
    <property type="protein sequence ID" value="MDQ1123879.1"/>
    <property type="molecule type" value="Genomic_DNA"/>
</dbReference>
<dbReference type="InterPro" id="IPR015995">
    <property type="entry name" value="MlrC_N"/>
</dbReference>
<feature type="region of interest" description="Disordered" evidence="1">
    <location>
        <begin position="151"/>
        <end position="224"/>
    </location>
</feature>
<sequence>MIGRLPRIAIVGMAIESSAYAAHRAGYADFAVLSDAQVLTRYAFLASGTPLGDAAEWIGVFYARSIPGGQVRPDVYHDFRARITAGLADIGDVDAVYLDVHGAMGVEGMDDAEGDLVQAVRAVIGAEPLIAAPMDLHGNVSERFARAVRRPADVLSPRTPRGRRRDARARGADASRVDRTRPAPRPRLGAGSDPAARREDVHPRGTGASAVRAARRRRRGARGDRRLDLDRLRLGRRTALPRDGHRQRLRHRGDHRAGRGTRACAVGCA</sequence>
<reference evidence="3 4" key="1">
    <citation type="submission" date="2023-07" db="EMBL/GenBank/DDBJ databases">
        <title>Functional and genomic diversity of the sorghum phyllosphere microbiome.</title>
        <authorList>
            <person name="Shade A."/>
        </authorList>
    </citation>
    <scope>NUCLEOTIDE SEQUENCE [LARGE SCALE GENOMIC DNA]</scope>
    <source>
        <strain evidence="3 4">SORGH_AS_1207</strain>
    </source>
</reference>
<name>A0ABU0TW46_MICTR</name>